<reference evidence="6" key="1">
    <citation type="submission" date="2021-04" db="EMBL/GenBank/DDBJ databases">
        <authorList>
            <person name="Hartkoorn R.C."/>
            <person name="Beaudoing E."/>
            <person name="Hot D."/>
        </authorList>
    </citation>
    <scope>NUCLEOTIDE SEQUENCE</scope>
    <source>
        <strain evidence="6">NRRL B-16292</strain>
    </source>
</reference>
<dbReference type="Proteomes" id="UP001059617">
    <property type="component" value="Chromosome"/>
</dbReference>
<evidence type="ECO:0000256" key="3">
    <source>
        <dbReference type="ARBA" id="ARBA00023163"/>
    </source>
</evidence>
<feature type="domain" description="HTH araC/xylS-type" evidence="5">
    <location>
        <begin position="181"/>
        <end position="282"/>
    </location>
</feature>
<dbReference type="PANTHER" id="PTHR43280:SF32">
    <property type="entry name" value="TRANSCRIPTIONAL REGULATORY PROTEIN"/>
    <property type="match status" value="1"/>
</dbReference>
<dbReference type="Pfam" id="PF02311">
    <property type="entry name" value="AraC_binding"/>
    <property type="match status" value="1"/>
</dbReference>
<evidence type="ECO:0000313" key="6">
    <source>
        <dbReference type="EMBL" id="UWP84578.1"/>
    </source>
</evidence>
<name>A0ABY5W3D5_9ACTN</name>
<protein>
    <submittedName>
        <fullName evidence="6">AraC family transcriptional regulator</fullName>
    </submittedName>
</protein>
<reference evidence="6" key="2">
    <citation type="submission" date="2022-09" db="EMBL/GenBank/DDBJ databases">
        <title>Biosynthetic gene clusters of Dactylosporangioum fulvum.</title>
        <authorList>
            <person name="Caradec T."/>
        </authorList>
    </citation>
    <scope>NUCLEOTIDE SEQUENCE</scope>
    <source>
        <strain evidence="6">NRRL B-16292</strain>
    </source>
</reference>
<dbReference type="InterPro" id="IPR003313">
    <property type="entry name" value="AraC-bd"/>
</dbReference>
<dbReference type="Gene3D" id="1.10.10.60">
    <property type="entry name" value="Homeodomain-like"/>
    <property type="match status" value="1"/>
</dbReference>
<keyword evidence="2" id="KW-0238">DNA-binding</keyword>
<feature type="region of interest" description="Disordered" evidence="4">
    <location>
        <begin position="285"/>
        <end position="307"/>
    </location>
</feature>
<evidence type="ECO:0000256" key="1">
    <source>
        <dbReference type="ARBA" id="ARBA00023015"/>
    </source>
</evidence>
<dbReference type="InterPro" id="IPR009057">
    <property type="entry name" value="Homeodomain-like_sf"/>
</dbReference>
<evidence type="ECO:0000256" key="2">
    <source>
        <dbReference type="ARBA" id="ARBA00023125"/>
    </source>
</evidence>
<dbReference type="SMART" id="SM00342">
    <property type="entry name" value="HTH_ARAC"/>
    <property type="match status" value="1"/>
</dbReference>
<evidence type="ECO:0000313" key="7">
    <source>
        <dbReference type="Proteomes" id="UP001059617"/>
    </source>
</evidence>
<evidence type="ECO:0000259" key="5">
    <source>
        <dbReference type="PROSITE" id="PS01124"/>
    </source>
</evidence>
<keyword evidence="7" id="KW-1185">Reference proteome</keyword>
<dbReference type="InterPro" id="IPR037923">
    <property type="entry name" value="HTH-like"/>
</dbReference>
<sequence length="307" mass="32879">MVSSGPSFRPPGTPVAASRFLTGGPVAAARLSDLPLDRMPQRTEDHVVMLVSAGQGTHTLDFVTYACRPGTLLWGRPGQVHQFGGQAGFDATMLAFSPGILPSVGEIEGLRELVADPFAPTCWQPAGEDEEAIVAEIAQIGVDQVRYGATRLGAALLAHSMAVLLMRIVALAPPPPLGSAALLVGLLRAELERDVRRRRVEDYAETLRCSVRTLTRASLAVTGRSAKQLVDERVALEAKRLLATGDEPVADVGRRLGFDEPTNFGRFFARETGQSPGAFRAILRRSPAPRVPHQRSALPGRLTPRSA</sequence>
<dbReference type="Pfam" id="PF12833">
    <property type="entry name" value="HTH_18"/>
    <property type="match status" value="1"/>
</dbReference>
<dbReference type="SUPFAM" id="SSF51215">
    <property type="entry name" value="Regulatory protein AraC"/>
    <property type="match status" value="1"/>
</dbReference>
<gene>
    <name evidence="6" type="ORF">Dfulv_10235</name>
</gene>
<accession>A0ABY5W3D5</accession>
<keyword evidence="3" id="KW-0804">Transcription</keyword>
<dbReference type="RefSeq" id="WP_259862457.1">
    <property type="nucleotide sequence ID" value="NZ_BAAAST010000102.1"/>
</dbReference>
<dbReference type="PROSITE" id="PS01124">
    <property type="entry name" value="HTH_ARAC_FAMILY_2"/>
    <property type="match status" value="1"/>
</dbReference>
<keyword evidence="1" id="KW-0805">Transcription regulation</keyword>
<proteinExistence type="predicted"/>
<organism evidence="6 7">
    <name type="scientific">Dactylosporangium fulvum</name>
    <dbReference type="NCBI Taxonomy" id="53359"/>
    <lineage>
        <taxon>Bacteria</taxon>
        <taxon>Bacillati</taxon>
        <taxon>Actinomycetota</taxon>
        <taxon>Actinomycetes</taxon>
        <taxon>Micromonosporales</taxon>
        <taxon>Micromonosporaceae</taxon>
        <taxon>Dactylosporangium</taxon>
    </lineage>
</organism>
<dbReference type="PANTHER" id="PTHR43280">
    <property type="entry name" value="ARAC-FAMILY TRANSCRIPTIONAL REGULATOR"/>
    <property type="match status" value="1"/>
</dbReference>
<dbReference type="SUPFAM" id="SSF46689">
    <property type="entry name" value="Homeodomain-like"/>
    <property type="match status" value="1"/>
</dbReference>
<evidence type="ECO:0000256" key="4">
    <source>
        <dbReference type="SAM" id="MobiDB-lite"/>
    </source>
</evidence>
<dbReference type="EMBL" id="CP073720">
    <property type="protein sequence ID" value="UWP84578.1"/>
    <property type="molecule type" value="Genomic_DNA"/>
</dbReference>
<dbReference type="InterPro" id="IPR018060">
    <property type="entry name" value="HTH_AraC"/>
</dbReference>